<gene>
    <name evidence="4" type="ORF">ACFO5K_22925</name>
</gene>
<dbReference type="Pfam" id="PF26572">
    <property type="entry name" value="DUF8185"/>
    <property type="match status" value="1"/>
</dbReference>
<keyword evidence="5" id="KW-1185">Reference proteome</keyword>
<dbReference type="InterPro" id="IPR016601">
    <property type="entry name" value="UCP012637"/>
</dbReference>
<name>A0ABV8VQ18_9NOCA</name>
<protein>
    <submittedName>
        <fullName evidence="4">Uncharacterized protein</fullName>
    </submittedName>
</protein>
<evidence type="ECO:0000313" key="4">
    <source>
        <dbReference type="EMBL" id="MFC4376945.1"/>
    </source>
</evidence>
<dbReference type="RefSeq" id="WP_378566716.1">
    <property type="nucleotide sequence ID" value="NZ_JBHSDL010000028.1"/>
</dbReference>
<evidence type="ECO:0000259" key="3">
    <source>
        <dbReference type="Pfam" id="PF26572"/>
    </source>
</evidence>
<organism evidence="4 5">
    <name type="scientific">Nocardia halotolerans</name>
    <dbReference type="NCBI Taxonomy" id="1755878"/>
    <lineage>
        <taxon>Bacteria</taxon>
        <taxon>Bacillati</taxon>
        <taxon>Actinomycetota</taxon>
        <taxon>Actinomycetes</taxon>
        <taxon>Mycobacteriales</taxon>
        <taxon>Nocardiaceae</taxon>
        <taxon>Nocardia</taxon>
    </lineage>
</organism>
<evidence type="ECO:0000259" key="2">
    <source>
        <dbReference type="Pfam" id="PF26035"/>
    </source>
</evidence>
<feature type="domain" description="DUF8185" evidence="3">
    <location>
        <begin position="117"/>
        <end position="230"/>
    </location>
</feature>
<evidence type="ECO:0000313" key="5">
    <source>
        <dbReference type="Proteomes" id="UP001595844"/>
    </source>
</evidence>
<dbReference type="Pfam" id="PF26035">
    <property type="entry name" value="DUF8010"/>
    <property type="match status" value="1"/>
</dbReference>
<dbReference type="InterPro" id="IPR058323">
    <property type="entry name" value="DUF8010"/>
</dbReference>
<dbReference type="EMBL" id="JBHSDL010000028">
    <property type="protein sequence ID" value="MFC4376945.1"/>
    <property type="molecule type" value="Genomic_DNA"/>
</dbReference>
<dbReference type="Proteomes" id="UP001595844">
    <property type="component" value="Unassembled WGS sequence"/>
</dbReference>
<dbReference type="InterPro" id="IPR058498">
    <property type="entry name" value="DUF8185"/>
</dbReference>
<dbReference type="PIRSF" id="PIRSF012637">
    <property type="entry name" value="UCP012637"/>
    <property type="match status" value="1"/>
</dbReference>
<proteinExistence type="predicted"/>
<comment type="caution">
    <text evidence="4">The sequence shown here is derived from an EMBL/GenBank/DDBJ whole genome shotgun (WGS) entry which is preliminary data.</text>
</comment>
<sequence>MPPSATTWHCGGPDPVSSDQRVLHTPDPAERENLATFLTHAIRLDPAAVVRMRRRGSSLVSAWVTTGFETLAVRTVTAELGVDDVTVGADSVLAGLGTGHPIDLGYSLDSAWRGALPPTDGFTHLDDVPARTLVELAERGADLAREHGGPHGPPPSLLDQSVLTVTGAEDLEVQVPMRVVFALTAMDFIPHAGEKVESHRIQPSELVRVRATRTWLRLDARYGSVARRLGGGIPLTPS</sequence>
<accession>A0ABV8VQ18</accession>
<reference evidence="5" key="1">
    <citation type="journal article" date="2019" name="Int. J. Syst. Evol. Microbiol.">
        <title>The Global Catalogue of Microorganisms (GCM) 10K type strain sequencing project: providing services to taxonomists for standard genome sequencing and annotation.</title>
        <authorList>
            <consortium name="The Broad Institute Genomics Platform"/>
            <consortium name="The Broad Institute Genome Sequencing Center for Infectious Disease"/>
            <person name="Wu L."/>
            <person name="Ma J."/>
        </authorList>
    </citation>
    <scope>NUCLEOTIDE SEQUENCE [LARGE SCALE GENOMIC DNA]</scope>
    <source>
        <strain evidence="5">IBRC-M 10490</strain>
    </source>
</reference>
<feature type="region of interest" description="Disordered" evidence="1">
    <location>
        <begin position="1"/>
        <end position="21"/>
    </location>
</feature>
<feature type="domain" description="DUF8010" evidence="2">
    <location>
        <begin position="20"/>
        <end position="114"/>
    </location>
</feature>
<evidence type="ECO:0000256" key="1">
    <source>
        <dbReference type="SAM" id="MobiDB-lite"/>
    </source>
</evidence>